<dbReference type="EMBL" id="MT104468">
    <property type="protein sequence ID" value="QJD54826.1"/>
    <property type="molecule type" value="Genomic_DNA"/>
</dbReference>
<keyword evidence="2" id="KW-1185">Reference proteome</keyword>
<accession>A0A6M3TCW6</accession>
<dbReference type="Proteomes" id="UP000501738">
    <property type="component" value="Segment"/>
</dbReference>
<reference evidence="1 2" key="1">
    <citation type="journal article" date="2020" name="Microb. Biotechnol.">
        <title>Phage biocontrol to combat Pseudomonas syringae pathogens causing disease in cherry.</title>
        <authorList>
            <person name="Rabiey M."/>
            <person name="Roy S.R."/>
            <person name="Holtappels D."/>
            <person name="Franceschetti L."/>
            <person name="Quilty B.J."/>
            <person name="Creeth R."/>
            <person name="Sundin G.W."/>
            <person name="Wagemans J."/>
            <person name="Lavigne R."/>
            <person name="Jackson R.W."/>
        </authorList>
    </citation>
    <scope>NUCLEOTIDE SEQUENCE [LARGE SCALE GENOMIC DNA]</scope>
</reference>
<protein>
    <submittedName>
        <fullName evidence="1">Uncharacterized protein</fullName>
    </submittedName>
</protein>
<gene>
    <name evidence="1" type="ORF">PssvBMR5_gp58</name>
</gene>
<name>A0A6M3TCW6_9CAUD</name>
<organism evidence="1 2">
    <name type="scientific">Pseudomonas phage MR5</name>
    <dbReference type="NCBI Taxonomy" id="2711172"/>
    <lineage>
        <taxon>Viruses</taxon>
        <taxon>Duplodnaviria</taxon>
        <taxon>Heunggongvirae</taxon>
        <taxon>Uroviricota</taxon>
        <taxon>Caudoviricetes</taxon>
        <taxon>Autographivirales</taxon>
        <taxon>Autoscriptoviridae</taxon>
        <taxon>Krylovirinae</taxon>
        <taxon>Mojovirus</taxon>
        <taxon>Mojovirus MR5</taxon>
    </lineage>
</organism>
<proteinExistence type="predicted"/>
<evidence type="ECO:0000313" key="1">
    <source>
        <dbReference type="EMBL" id="QJD54826.1"/>
    </source>
</evidence>
<sequence>MSWCSARVARSPSVAADRDRRYLTAQGALVVS</sequence>
<evidence type="ECO:0000313" key="2">
    <source>
        <dbReference type="Proteomes" id="UP000501738"/>
    </source>
</evidence>